<feature type="domain" description="ABC transmembrane type-1" evidence="7">
    <location>
        <begin position="83"/>
        <end position="301"/>
    </location>
</feature>
<comment type="subcellular location">
    <subcellularLocation>
        <location evidence="5">Cell membrane</location>
        <topology evidence="5">Multi-pass membrane protein</topology>
    </subcellularLocation>
    <subcellularLocation>
        <location evidence="1">Membrane</location>
        <topology evidence="1">Multi-pass membrane protein</topology>
    </subcellularLocation>
</comment>
<dbReference type="STRING" id="1095778.SAMN04489842_1255"/>
<dbReference type="GO" id="GO:0006817">
    <property type="term" value="P:phosphate ion transport"/>
    <property type="evidence" value="ECO:0007669"/>
    <property type="project" value="UniProtKB-KW"/>
</dbReference>
<dbReference type="PANTHER" id="PTHR42727">
    <property type="entry name" value="PHOSPHATE TRANSPORT SYSTEM PERMEASE PROTEIN"/>
    <property type="match status" value="1"/>
</dbReference>
<evidence type="ECO:0000256" key="6">
    <source>
        <dbReference type="RuleBase" id="RU363054"/>
    </source>
</evidence>
<evidence type="ECO:0000256" key="5">
    <source>
        <dbReference type="RuleBase" id="RU363032"/>
    </source>
</evidence>
<dbReference type="GO" id="GO:0005886">
    <property type="term" value="C:plasma membrane"/>
    <property type="evidence" value="ECO:0007669"/>
    <property type="project" value="UniProtKB-SubCell"/>
</dbReference>
<dbReference type="InterPro" id="IPR035906">
    <property type="entry name" value="MetI-like_sf"/>
</dbReference>
<accession>A0A1H1C3N4</accession>
<dbReference type="InterPro" id="IPR000515">
    <property type="entry name" value="MetI-like"/>
</dbReference>
<keyword evidence="6" id="KW-0592">Phosphate transport</keyword>
<dbReference type="NCBIfam" id="TIGR02138">
    <property type="entry name" value="phosphate_pstC"/>
    <property type="match status" value="1"/>
</dbReference>
<dbReference type="CDD" id="cd06261">
    <property type="entry name" value="TM_PBP2"/>
    <property type="match status" value="1"/>
</dbReference>
<dbReference type="RefSeq" id="WP_090378850.1">
    <property type="nucleotide sequence ID" value="NZ_FNLC01000001.1"/>
</dbReference>
<dbReference type="Gene3D" id="1.10.3720.10">
    <property type="entry name" value="MetI-like"/>
    <property type="match status" value="1"/>
</dbReference>
<comment type="similarity">
    <text evidence="6">Belongs to the binding-protein-dependent transport system permease family. CysTW subfamily.</text>
</comment>
<sequence>MSTEPLDLSRNGNDVGTLGDKVARYVFFACAFVTVATTLAIIVVLVDGAMDFFSYVSLTEYFTGTNWSPRAADNPSFGVLPLVWGTLMITVGSALIAIPVGTLTAIYLSEYADPRVRKVVKPTLEILAGIPTIVYGFFALSFITPILQSLGRHVEFLPVPGTFNAAAGAIVVGVMIIPMVSSISEDAMSAVPDSLRNAAYGLGATKFEVSTQVVLPASLSGIMAAYILAISRAIGETMAVTLAAGALPQITNDPFEEIQTMTAYMVEIGTGDASVGSIGYQSLFAIGLTLFVMTFLMNVFSMWIRSRYREEYQ</sequence>
<comment type="function">
    <text evidence="6">Part of the binding-protein-dependent transport system for phosphate; probably responsible for the translocation of the substrate across the membrane.</text>
</comment>
<organism evidence="8 9">
    <name type="scientific">Natronobacterium texcoconense</name>
    <dbReference type="NCBI Taxonomy" id="1095778"/>
    <lineage>
        <taxon>Archaea</taxon>
        <taxon>Methanobacteriati</taxon>
        <taxon>Methanobacteriota</taxon>
        <taxon>Stenosarchaea group</taxon>
        <taxon>Halobacteria</taxon>
        <taxon>Halobacteriales</taxon>
        <taxon>Natrialbaceae</taxon>
        <taxon>Natronobacterium</taxon>
    </lineage>
</organism>
<dbReference type="GO" id="GO:0005315">
    <property type="term" value="F:phosphate transmembrane transporter activity"/>
    <property type="evidence" value="ECO:0007669"/>
    <property type="project" value="InterPro"/>
</dbReference>
<evidence type="ECO:0000256" key="2">
    <source>
        <dbReference type="ARBA" id="ARBA00022692"/>
    </source>
</evidence>
<evidence type="ECO:0000256" key="4">
    <source>
        <dbReference type="ARBA" id="ARBA00023136"/>
    </source>
</evidence>
<reference evidence="9" key="1">
    <citation type="submission" date="2016-10" db="EMBL/GenBank/DDBJ databases">
        <authorList>
            <person name="Varghese N."/>
            <person name="Submissions S."/>
        </authorList>
    </citation>
    <scope>NUCLEOTIDE SEQUENCE [LARGE SCALE GENOMIC DNA]</scope>
    <source>
        <strain evidence="9">DSM 24767</strain>
    </source>
</reference>
<feature type="transmembrane region" description="Helical" evidence="5">
    <location>
        <begin position="159"/>
        <end position="180"/>
    </location>
</feature>
<evidence type="ECO:0000313" key="9">
    <source>
        <dbReference type="Proteomes" id="UP000198848"/>
    </source>
</evidence>
<feature type="transmembrane region" description="Helical" evidence="5">
    <location>
        <begin position="82"/>
        <end position="106"/>
    </location>
</feature>
<feature type="transmembrane region" description="Helical" evidence="5">
    <location>
        <begin position="126"/>
        <end position="147"/>
    </location>
</feature>
<keyword evidence="5" id="KW-0813">Transport</keyword>
<evidence type="ECO:0000313" key="8">
    <source>
        <dbReference type="EMBL" id="SDQ58755.1"/>
    </source>
</evidence>
<dbReference type="PROSITE" id="PS50928">
    <property type="entry name" value="ABC_TM1"/>
    <property type="match status" value="1"/>
</dbReference>
<keyword evidence="6" id="KW-1003">Cell membrane</keyword>
<dbReference type="SUPFAM" id="SSF161098">
    <property type="entry name" value="MetI-like"/>
    <property type="match status" value="1"/>
</dbReference>
<keyword evidence="3 5" id="KW-1133">Transmembrane helix</keyword>
<protein>
    <recommendedName>
        <fullName evidence="6">Phosphate transport system permease protein</fullName>
    </recommendedName>
</protein>
<keyword evidence="2 5" id="KW-0812">Transmembrane</keyword>
<dbReference type="AlphaFoldDB" id="A0A1H1C3N4"/>
<dbReference type="Proteomes" id="UP000198848">
    <property type="component" value="Unassembled WGS sequence"/>
</dbReference>
<feature type="transmembrane region" description="Helical" evidence="5">
    <location>
        <begin position="283"/>
        <end position="304"/>
    </location>
</feature>
<dbReference type="EMBL" id="FNLC01000001">
    <property type="protein sequence ID" value="SDQ58755.1"/>
    <property type="molecule type" value="Genomic_DNA"/>
</dbReference>
<proteinExistence type="inferred from homology"/>
<keyword evidence="4 5" id="KW-0472">Membrane</keyword>
<evidence type="ECO:0000256" key="1">
    <source>
        <dbReference type="ARBA" id="ARBA00004141"/>
    </source>
</evidence>
<gene>
    <name evidence="8" type="ORF">SAMN04489842_1255</name>
</gene>
<dbReference type="Pfam" id="PF00528">
    <property type="entry name" value="BPD_transp_1"/>
    <property type="match status" value="1"/>
</dbReference>
<feature type="transmembrane region" description="Helical" evidence="5">
    <location>
        <begin position="213"/>
        <end position="234"/>
    </location>
</feature>
<name>A0A1H1C3N4_NATTX</name>
<feature type="transmembrane region" description="Helical" evidence="5">
    <location>
        <begin position="25"/>
        <end position="46"/>
    </location>
</feature>
<keyword evidence="9" id="KW-1185">Reference proteome</keyword>
<dbReference type="PANTHER" id="PTHR42727:SF1">
    <property type="entry name" value="PHOSPHATE TRANSPORT SYSTEM PERMEASE"/>
    <property type="match status" value="1"/>
</dbReference>
<dbReference type="InterPro" id="IPR011864">
    <property type="entry name" value="Phosphate_PstC"/>
</dbReference>
<evidence type="ECO:0000259" key="7">
    <source>
        <dbReference type="PROSITE" id="PS50928"/>
    </source>
</evidence>
<evidence type="ECO:0000256" key="3">
    <source>
        <dbReference type="ARBA" id="ARBA00022989"/>
    </source>
</evidence>
<dbReference type="OrthoDB" id="338493at2157"/>